<accession>K9WLZ2</accession>
<evidence type="ECO:0000313" key="9">
    <source>
        <dbReference type="Proteomes" id="UP000010471"/>
    </source>
</evidence>
<sequence>MVSQPFLTVDDQPIDLAQALQYLQVGGKLKAFIGDILRQHVIEQELQAREDIGVNPALIEQAVIDFRLQRQLTDPKVFADWLQSNGQDYTTFHSSVAFGFKLENLKAQITGSKLQEYFIERKLFLDRVVLSRILVNEQELAEELASQIEEGASFDQLAREYSIADDRVLNGMMGPVSRGALPDILRAAVDAASPGEIIGPLALEGRWLLFRVEQFLPASLEDAQLKLALQNELFEQWIAQKIQTMAVKLQVT</sequence>
<gene>
    <name evidence="8" type="ORF">Mic7113_5566</name>
</gene>
<evidence type="ECO:0000313" key="8">
    <source>
        <dbReference type="EMBL" id="AFZ21198.1"/>
    </source>
</evidence>
<dbReference type="SUPFAM" id="SSF109998">
    <property type="entry name" value="Triger factor/SurA peptide-binding domain-like"/>
    <property type="match status" value="1"/>
</dbReference>
<dbReference type="Proteomes" id="UP000010471">
    <property type="component" value="Chromosome"/>
</dbReference>
<dbReference type="InterPro" id="IPR027304">
    <property type="entry name" value="Trigger_fact/SurA_dom_sf"/>
</dbReference>
<evidence type="ECO:0000256" key="1">
    <source>
        <dbReference type="ARBA" id="ARBA00000971"/>
    </source>
</evidence>
<dbReference type="PANTHER" id="PTHR47245">
    <property type="entry name" value="PEPTIDYLPROLYL ISOMERASE"/>
    <property type="match status" value="1"/>
</dbReference>
<evidence type="ECO:0000256" key="3">
    <source>
        <dbReference type="ARBA" id="ARBA00022729"/>
    </source>
</evidence>
<keyword evidence="4 6" id="KW-0697">Rotamase</keyword>
<dbReference type="EC" id="5.2.1.8" evidence="2"/>
<keyword evidence="3" id="KW-0732">Signal</keyword>
<organism evidence="8 9">
    <name type="scientific">Allocoleopsis franciscana PCC 7113</name>
    <dbReference type="NCBI Taxonomy" id="1173027"/>
    <lineage>
        <taxon>Bacteria</taxon>
        <taxon>Bacillati</taxon>
        <taxon>Cyanobacteriota</taxon>
        <taxon>Cyanophyceae</taxon>
        <taxon>Coleofasciculales</taxon>
        <taxon>Coleofasciculaceae</taxon>
        <taxon>Allocoleopsis</taxon>
        <taxon>Allocoleopsis franciscana</taxon>
    </lineage>
</organism>
<dbReference type="PANTHER" id="PTHR47245:SF1">
    <property type="entry name" value="FOLDASE PROTEIN PRSA"/>
    <property type="match status" value="1"/>
</dbReference>
<evidence type="ECO:0000256" key="5">
    <source>
        <dbReference type="ARBA" id="ARBA00023235"/>
    </source>
</evidence>
<dbReference type="GO" id="GO:0003755">
    <property type="term" value="F:peptidyl-prolyl cis-trans isomerase activity"/>
    <property type="evidence" value="ECO:0007669"/>
    <property type="project" value="UniProtKB-KW"/>
</dbReference>
<dbReference type="HOGENOM" id="CLU_082394_1_0_3"/>
<dbReference type="RefSeq" id="WP_015185331.1">
    <property type="nucleotide sequence ID" value="NC_019738.1"/>
</dbReference>
<dbReference type="eggNOG" id="COG0760">
    <property type="taxonomic scope" value="Bacteria"/>
</dbReference>
<dbReference type="KEGG" id="mic:Mic7113_5566"/>
<dbReference type="InterPro" id="IPR046357">
    <property type="entry name" value="PPIase_dom_sf"/>
</dbReference>
<dbReference type="SUPFAM" id="SSF54534">
    <property type="entry name" value="FKBP-like"/>
    <property type="match status" value="1"/>
</dbReference>
<dbReference type="OrthoDB" id="453765at2"/>
<comment type="catalytic activity">
    <reaction evidence="1">
        <text>[protein]-peptidylproline (omega=180) = [protein]-peptidylproline (omega=0)</text>
        <dbReference type="Rhea" id="RHEA:16237"/>
        <dbReference type="Rhea" id="RHEA-COMP:10747"/>
        <dbReference type="Rhea" id="RHEA-COMP:10748"/>
        <dbReference type="ChEBI" id="CHEBI:83833"/>
        <dbReference type="ChEBI" id="CHEBI:83834"/>
        <dbReference type="EC" id="5.2.1.8"/>
    </reaction>
</comment>
<keyword evidence="5 6" id="KW-0413">Isomerase</keyword>
<dbReference type="EMBL" id="CP003630">
    <property type="protein sequence ID" value="AFZ21198.1"/>
    <property type="molecule type" value="Genomic_DNA"/>
</dbReference>
<dbReference type="InterPro" id="IPR000297">
    <property type="entry name" value="PPIase_PpiC"/>
</dbReference>
<evidence type="ECO:0000259" key="7">
    <source>
        <dbReference type="PROSITE" id="PS50198"/>
    </source>
</evidence>
<proteinExistence type="predicted"/>
<keyword evidence="9" id="KW-1185">Reference proteome</keyword>
<dbReference type="PROSITE" id="PS50198">
    <property type="entry name" value="PPIC_PPIASE_2"/>
    <property type="match status" value="1"/>
</dbReference>
<reference evidence="8 9" key="1">
    <citation type="submission" date="2012-06" db="EMBL/GenBank/DDBJ databases">
        <title>Finished chromosome of genome of Microcoleus sp. PCC 7113.</title>
        <authorList>
            <consortium name="US DOE Joint Genome Institute"/>
            <person name="Gugger M."/>
            <person name="Coursin T."/>
            <person name="Rippka R."/>
            <person name="Tandeau De Marsac N."/>
            <person name="Huntemann M."/>
            <person name="Wei C.-L."/>
            <person name="Han J."/>
            <person name="Detter J.C."/>
            <person name="Han C."/>
            <person name="Tapia R."/>
            <person name="Chen A."/>
            <person name="Kyrpides N."/>
            <person name="Mavromatis K."/>
            <person name="Markowitz V."/>
            <person name="Szeto E."/>
            <person name="Ivanova N."/>
            <person name="Pagani I."/>
            <person name="Pati A."/>
            <person name="Goodwin L."/>
            <person name="Nordberg H.P."/>
            <person name="Cantor M.N."/>
            <person name="Hua S.X."/>
            <person name="Woyke T."/>
            <person name="Kerfeld C.A."/>
        </authorList>
    </citation>
    <scope>NUCLEOTIDE SEQUENCE [LARGE SCALE GENOMIC DNA]</scope>
    <source>
        <strain evidence="8 9">PCC 7113</strain>
    </source>
</reference>
<dbReference type="Gene3D" id="3.10.50.40">
    <property type="match status" value="1"/>
</dbReference>
<feature type="domain" description="PpiC" evidence="7">
    <location>
        <begin position="125"/>
        <end position="214"/>
    </location>
</feature>
<name>K9WLZ2_9CYAN</name>
<dbReference type="AlphaFoldDB" id="K9WLZ2"/>
<dbReference type="STRING" id="1173027.Mic7113_5566"/>
<evidence type="ECO:0000256" key="2">
    <source>
        <dbReference type="ARBA" id="ARBA00013194"/>
    </source>
</evidence>
<dbReference type="InterPro" id="IPR050245">
    <property type="entry name" value="PrsA_foldase"/>
</dbReference>
<dbReference type="Pfam" id="PF13145">
    <property type="entry name" value="Rotamase_2"/>
    <property type="match status" value="1"/>
</dbReference>
<evidence type="ECO:0000256" key="6">
    <source>
        <dbReference type="PROSITE-ProRule" id="PRU00278"/>
    </source>
</evidence>
<evidence type="ECO:0000256" key="4">
    <source>
        <dbReference type="ARBA" id="ARBA00023110"/>
    </source>
</evidence>
<protein>
    <recommendedName>
        <fullName evidence="2">peptidylprolyl isomerase</fullName>
        <ecNumber evidence="2">5.2.1.8</ecNumber>
    </recommendedName>
</protein>
<dbReference type="PATRIC" id="fig|1173027.3.peg.6166"/>